<dbReference type="PROSITE" id="PS01124">
    <property type="entry name" value="HTH_ARAC_FAMILY_2"/>
    <property type="match status" value="1"/>
</dbReference>
<dbReference type="InterPro" id="IPR020449">
    <property type="entry name" value="Tscrpt_reg_AraC-type_HTH"/>
</dbReference>
<dbReference type="PANTHER" id="PTHR43280:SF2">
    <property type="entry name" value="HTH-TYPE TRANSCRIPTIONAL REGULATOR EXSA"/>
    <property type="match status" value="1"/>
</dbReference>
<name>A0A3P5Y845_STRCB</name>
<keyword evidence="3" id="KW-0804">Transcription</keyword>
<reference evidence="5 6" key="1">
    <citation type="submission" date="2018-10" db="EMBL/GenBank/DDBJ databases">
        <authorList>
            <consortium name="Molecular Microbiology and Infection Unit (UMMI)"/>
            <person name="Machado M."/>
        </authorList>
    </citation>
    <scope>NUCLEOTIDE SEQUENCE [LARGE SCALE GENOMIC DNA]</scope>
    <source>
        <strain evidence="5">FMV2238.02</strain>
    </source>
</reference>
<dbReference type="Proteomes" id="UP000280759">
    <property type="component" value="Unassembled WGS sequence"/>
</dbReference>
<protein>
    <submittedName>
        <fullName evidence="5">Bifunctional transcriptional activator/DNA repair enzyme AdaA</fullName>
        <ecNumber evidence="5">2.1.1.-</ecNumber>
    </submittedName>
</protein>
<dbReference type="EC" id="2.1.1.-" evidence="5"/>
<sequence length="397" mass="46411">MIDFLLLKSLHSLLGLTITVCDQSFSVIKEYKSDKTISLFYNHYFILSNFSKTQQDFLFHYGSLGELFLVHHIQQYYIIIGPWRSNAIDPLFLKKKLTETKINAREQDYFIDRLSQLPFFSLNQIRELLIVTNYCLTGVVKDKLSEPLHYYTKGWSSSFDLDKIRQFSNQNLSSYKYQYRFENNILKAVKSGSESLLKETVEHFSNAIVPIISGDELRSEKNYSIIIYDRLSQATIQVGLDIETAYRARDRFIKETESIISLNEVLKLRDTAILFYTQQVNSLNKHIVTPHSQTILTVIQYLENNLNRFVKTEEIAKACHMSESKLRKLFKQEKHITIHQYFLNLKIETAKQLLDENKKVEEVSNLLGFSTSSNFSRTFKKIVGISPLEYKEKLKPI</sequence>
<dbReference type="SMART" id="SM00342">
    <property type="entry name" value="HTH_ARAC"/>
    <property type="match status" value="1"/>
</dbReference>
<dbReference type="GO" id="GO:0008168">
    <property type="term" value="F:methyltransferase activity"/>
    <property type="evidence" value="ECO:0007669"/>
    <property type="project" value="UniProtKB-KW"/>
</dbReference>
<keyword evidence="5" id="KW-0489">Methyltransferase</keyword>
<keyword evidence="2" id="KW-0238">DNA-binding</keyword>
<dbReference type="GO" id="GO:0043565">
    <property type="term" value="F:sequence-specific DNA binding"/>
    <property type="evidence" value="ECO:0007669"/>
    <property type="project" value="InterPro"/>
</dbReference>
<feature type="domain" description="HTH araC/xylS-type" evidence="4">
    <location>
        <begin position="296"/>
        <end position="393"/>
    </location>
</feature>
<gene>
    <name evidence="5" type="primary">adaA</name>
    <name evidence="5" type="ORF">FMV2238Y02_23620</name>
</gene>
<evidence type="ECO:0000256" key="3">
    <source>
        <dbReference type="ARBA" id="ARBA00023163"/>
    </source>
</evidence>
<dbReference type="PROSITE" id="PS00041">
    <property type="entry name" value="HTH_ARAC_FAMILY_1"/>
    <property type="match status" value="1"/>
</dbReference>
<accession>A0A3P5Y845</accession>
<evidence type="ECO:0000313" key="5">
    <source>
        <dbReference type="EMBL" id="VDC43891.1"/>
    </source>
</evidence>
<keyword evidence="5" id="KW-0808">Transferase</keyword>
<evidence type="ECO:0000256" key="1">
    <source>
        <dbReference type="ARBA" id="ARBA00023015"/>
    </source>
</evidence>
<keyword evidence="1" id="KW-0805">Transcription regulation</keyword>
<evidence type="ECO:0000313" key="6">
    <source>
        <dbReference type="Proteomes" id="UP000280759"/>
    </source>
</evidence>
<proteinExistence type="predicted"/>
<dbReference type="InterPro" id="IPR024022">
    <property type="entry name" value="Tscrpt_reg_HTH_surface_antigen"/>
</dbReference>
<dbReference type="SUPFAM" id="SSF46689">
    <property type="entry name" value="Homeodomain-like"/>
    <property type="match status" value="2"/>
</dbReference>
<organism evidence="5 6">
    <name type="scientific">Streptococcus canis</name>
    <dbReference type="NCBI Taxonomy" id="1329"/>
    <lineage>
        <taxon>Bacteria</taxon>
        <taxon>Bacillati</taxon>
        <taxon>Bacillota</taxon>
        <taxon>Bacilli</taxon>
        <taxon>Lactobacillales</taxon>
        <taxon>Streptococcaceae</taxon>
        <taxon>Streptococcus</taxon>
    </lineage>
</organism>
<dbReference type="GO" id="GO:0032259">
    <property type="term" value="P:methylation"/>
    <property type="evidence" value="ECO:0007669"/>
    <property type="project" value="UniProtKB-KW"/>
</dbReference>
<dbReference type="GO" id="GO:0003700">
    <property type="term" value="F:DNA-binding transcription factor activity"/>
    <property type="evidence" value="ECO:0007669"/>
    <property type="project" value="InterPro"/>
</dbReference>
<dbReference type="PRINTS" id="PR00032">
    <property type="entry name" value="HTHARAC"/>
</dbReference>
<keyword evidence="6" id="KW-1185">Reference proteome</keyword>
<dbReference type="InterPro" id="IPR018060">
    <property type="entry name" value="HTH_AraC"/>
</dbReference>
<dbReference type="AlphaFoldDB" id="A0A3P5Y845"/>
<dbReference type="Pfam" id="PF12833">
    <property type="entry name" value="HTH_18"/>
    <property type="match status" value="1"/>
</dbReference>
<dbReference type="PANTHER" id="PTHR43280">
    <property type="entry name" value="ARAC-FAMILY TRANSCRIPTIONAL REGULATOR"/>
    <property type="match status" value="1"/>
</dbReference>
<dbReference type="EMBL" id="UXEP01000074">
    <property type="protein sequence ID" value="VDC43891.1"/>
    <property type="molecule type" value="Genomic_DNA"/>
</dbReference>
<dbReference type="RefSeq" id="WP_125075023.1">
    <property type="nucleotide sequence ID" value="NZ_CP053792.1"/>
</dbReference>
<dbReference type="InterPro" id="IPR009057">
    <property type="entry name" value="Homeodomain-like_sf"/>
</dbReference>
<evidence type="ECO:0000259" key="4">
    <source>
        <dbReference type="PROSITE" id="PS01124"/>
    </source>
</evidence>
<dbReference type="NCBIfam" id="TIGR04094">
    <property type="entry name" value="adjacent_YSIRK"/>
    <property type="match status" value="1"/>
</dbReference>
<evidence type="ECO:0000256" key="2">
    <source>
        <dbReference type="ARBA" id="ARBA00023125"/>
    </source>
</evidence>
<dbReference type="Gene3D" id="1.10.10.60">
    <property type="entry name" value="Homeodomain-like"/>
    <property type="match status" value="2"/>
</dbReference>
<dbReference type="InterPro" id="IPR018062">
    <property type="entry name" value="HTH_AraC-typ_CS"/>
</dbReference>